<accession>A0A6P5LPA8</accession>
<dbReference type="GeneID" id="110219863"/>
<proteinExistence type="predicted"/>
<feature type="compositionally biased region" description="Basic and acidic residues" evidence="1">
    <location>
        <begin position="152"/>
        <end position="192"/>
    </location>
</feature>
<gene>
    <name evidence="3" type="primary">LOC110219863</name>
</gene>
<evidence type="ECO:0000313" key="3">
    <source>
        <dbReference type="RefSeq" id="XP_020859238.1"/>
    </source>
</evidence>
<feature type="compositionally biased region" description="Low complexity" evidence="1">
    <location>
        <begin position="131"/>
        <end position="143"/>
    </location>
</feature>
<dbReference type="InParanoid" id="A0A6P5LPA8"/>
<feature type="region of interest" description="Disordered" evidence="1">
    <location>
        <begin position="90"/>
        <end position="288"/>
    </location>
</feature>
<feature type="region of interest" description="Disordered" evidence="1">
    <location>
        <begin position="304"/>
        <end position="341"/>
    </location>
</feature>
<dbReference type="KEGG" id="pcw:110219863"/>
<organism evidence="2 3">
    <name type="scientific">Phascolarctos cinereus</name>
    <name type="common">Koala</name>
    <dbReference type="NCBI Taxonomy" id="38626"/>
    <lineage>
        <taxon>Eukaryota</taxon>
        <taxon>Metazoa</taxon>
        <taxon>Chordata</taxon>
        <taxon>Craniata</taxon>
        <taxon>Vertebrata</taxon>
        <taxon>Euteleostomi</taxon>
        <taxon>Mammalia</taxon>
        <taxon>Metatheria</taxon>
        <taxon>Diprotodontia</taxon>
        <taxon>Phascolarctidae</taxon>
        <taxon>Phascolarctos</taxon>
    </lineage>
</organism>
<name>A0A6P5LPA8_PHACI</name>
<dbReference type="Proteomes" id="UP000515140">
    <property type="component" value="Unplaced"/>
</dbReference>
<feature type="compositionally biased region" description="Polar residues" evidence="1">
    <location>
        <begin position="318"/>
        <end position="328"/>
    </location>
</feature>
<protein>
    <submittedName>
        <fullName evidence="3">Collagen alpha-1(I) chain-like</fullName>
    </submittedName>
</protein>
<sequence>MLGIGGRGRCSALWENPRTFPSFLAPAPAARSRVLRRTGWGSLGLALLGGDIIASAPSGATPPKYVHWSAPPPPPAHPAEGRVPRARRAQYCPPIGSSSPSVRRLLKGPRPRECREGAAGFWGERGGAGEGAAAASRGSPSRGPETETATQRQRDAETQRQRRPGSESRREGGNEGGETARPRAGEGGKAGRQEGGGPSRPPRGSRHPRPRRSPSAAARSGKRRSPGDPGVLAPRRPAGTPASRPPRRTAGTQESRHPAGTRAGVPSCSDILQGSRHPGLPNIPQGPRQASLLAPVFLRDQGVQASLGPRRDPDISDSPESSGTQTSAPPHPFGEPVVPSPSLRCIAPSLPSFPSPGPMSPGFPPGRTRLIHLRPSLASGPILEPRLRPLGGIIWLVTGSGLRPSLGAVHGETGLPRPSGPPFPSSSRSLGLPWAIQYLEV</sequence>
<dbReference type="RefSeq" id="XP_020859238.1">
    <property type="nucleotide sequence ID" value="XM_021003579.1"/>
</dbReference>
<feature type="compositionally biased region" description="Basic residues" evidence="1">
    <location>
        <begin position="203"/>
        <end position="212"/>
    </location>
</feature>
<evidence type="ECO:0000256" key="1">
    <source>
        <dbReference type="SAM" id="MobiDB-lite"/>
    </source>
</evidence>
<keyword evidence="2" id="KW-1185">Reference proteome</keyword>
<evidence type="ECO:0000313" key="2">
    <source>
        <dbReference type="Proteomes" id="UP000515140"/>
    </source>
</evidence>
<reference evidence="3" key="1">
    <citation type="submission" date="2025-08" db="UniProtKB">
        <authorList>
            <consortium name="RefSeq"/>
        </authorList>
    </citation>
    <scope>IDENTIFICATION</scope>
    <source>
        <tissue evidence="3">Spleen</tissue>
    </source>
</reference>
<dbReference type="AlphaFoldDB" id="A0A6P5LPA8"/>